<accession>A0A7U8C7F2</accession>
<dbReference type="SMART" id="SM00448">
    <property type="entry name" value="REC"/>
    <property type="match status" value="1"/>
</dbReference>
<evidence type="ECO:0000256" key="1">
    <source>
        <dbReference type="ARBA" id="ARBA00022553"/>
    </source>
</evidence>
<dbReference type="GO" id="GO:0006355">
    <property type="term" value="P:regulation of DNA-templated transcription"/>
    <property type="evidence" value="ECO:0007669"/>
    <property type="project" value="InterPro"/>
</dbReference>
<keyword evidence="1 6" id="KW-0597">Phosphoprotein</keyword>
<feature type="modified residue" description="4-aspartylphosphate" evidence="6">
    <location>
        <position position="53"/>
    </location>
</feature>
<evidence type="ECO:0000313" key="11">
    <source>
        <dbReference type="Proteomes" id="UP000002171"/>
    </source>
</evidence>
<gene>
    <name evidence="10" type="ORF">MED92_07556</name>
</gene>
<proteinExistence type="predicted"/>
<dbReference type="Proteomes" id="UP000002171">
    <property type="component" value="Unassembled WGS sequence"/>
</dbReference>
<feature type="domain" description="Response regulatory" evidence="8">
    <location>
        <begin position="4"/>
        <end position="118"/>
    </location>
</feature>
<comment type="caution">
    <text evidence="10">The sequence shown here is derived from an EMBL/GenBank/DDBJ whole genome shotgun (WGS) entry which is preliminary data.</text>
</comment>
<dbReference type="PANTHER" id="PTHR48111">
    <property type="entry name" value="REGULATOR OF RPOS"/>
    <property type="match status" value="1"/>
</dbReference>
<protein>
    <submittedName>
        <fullName evidence="10">Two component Transcriptional regulator, Winged helix family protein</fullName>
    </submittedName>
</protein>
<dbReference type="EMBL" id="AAOW01000001">
    <property type="protein sequence ID" value="EAR62957.1"/>
    <property type="molecule type" value="Genomic_DNA"/>
</dbReference>
<dbReference type="InterPro" id="IPR039420">
    <property type="entry name" value="WalR-like"/>
</dbReference>
<dbReference type="Pfam" id="PF00072">
    <property type="entry name" value="Response_reg"/>
    <property type="match status" value="1"/>
</dbReference>
<dbReference type="InterPro" id="IPR036388">
    <property type="entry name" value="WH-like_DNA-bd_sf"/>
</dbReference>
<evidence type="ECO:0000259" key="8">
    <source>
        <dbReference type="PROSITE" id="PS50110"/>
    </source>
</evidence>
<dbReference type="InterPro" id="IPR001867">
    <property type="entry name" value="OmpR/PhoB-type_DNA-bd"/>
</dbReference>
<dbReference type="PROSITE" id="PS50110">
    <property type="entry name" value="RESPONSE_REGULATORY"/>
    <property type="match status" value="1"/>
</dbReference>
<evidence type="ECO:0000256" key="3">
    <source>
        <dbReference type="ARBA" id="ARBA00023015"/>
    </source>
</evidence>
<name>A0A7U8C7F2_NEPCE</name>
<dbReference type="SMART" id="SM00862">
    <property type="entry name" value="Trans_reg_C"/>
    <property type="match status" value="1"/>
</dbReference>
<reference evidence="10 11" key="1">
    <citation type="submission" date="2006-02" db="EMBL/GenBank/DDBJ databases">
        <authorList>
            <person name="Pinhassi J."/>
            <person name="Pedros-Alio C."/>
            <person name="Ferriera S."/>
            <person name="Johnson J."/>
            <person name="Kravitz S."/>
            <person name="Halpern A."/>
            <person name="Remington K."/>
            <person name="Beeson K."/>
            <person name="Tran B."/>
            <person name="Rogers Y.-H."/>
            <person name="Friedman R."/>
            <person name="Venter J.C."/>
        </authorList>
    </citation>
    <scope>NUCLEOTIDE SEQUENCE [LARGE SCALE GENOMIC DNA]</scope>
    <source>
        <strain evidence="10 11">MED92</strain>
    </source>
</reference>
<evidence type="ECO:0000256" key="6">
    <source>
        <dbReference type="PROSITE-ProRule" id="PRU00169"/>
    </source>
</evidence>
<feature type="DNA-binding region" description="OmpR/PhoB-type" evidence="7">
    <location>
        <begin position="126"/>
        <end position="218"/>
    </location>
</feature>
<dbReference type="SUPFAM" id="SSF52172">
    <property type="entry name" value="CheY-like"/>
    <property type="match status" value="1"/>
</dbReference>
<dbReference type="InterPro" id="IPR011006">
    <property type="entry name" value="CheY-like_superfamily"/>
</dbReference>
<evidence type="ECO:0000256" key="2">
    <source>
        <dbReference type="ARBA" id="ARBA00023012"/>
    </source>
</evidence>
<dbReference type="CDD" id="cd17624">
    <property type="entry name" value="REC_OmpR_PmrA-like"/>
    <property type="match status" value="1"/>
</dbReference>
<dbReference type="Gene3D" id="1.10.10.10">
    <property type="entry name" value="Winged helix-like DNA-binding domain superfamily/Winged helix DNA-binding domain"/>
    <property type="match status" value="1"/>
</dbReference>
<dbReference type="PANTHER" id="PTHR48111:SF67">
    <property type="entry name" value="TRANSCRIPTIONAL REGULATORY PROTEIN TCTD"/>
    <property type="match status" value="1"/>
</dbReference>
<dbReference type="RefSeq" id="WP_007021975.1">
    <property type="nucleotide sequence ID" value="NZ_CH724126.1"/>
</dbReference>
<dbReference type="PROSITE" id="PS51755">
    <property type="entry name" value="OMPR_PHOB"/>
    <property type="match status" value="1"/>
</dbReference>
<dbReference type="GO" id="GO:0000976">
    <property type="term" value="F:transcription cis-regulatory region binding"/>
    <property type="evidence" value="ECO:0007669"/>
    <property type="project" value="TreeGrafter"/>
</dbReference>
<dbReference type="InterPro" id="IPR001789">
    <property type="entry name" value="Sig_transdc_resp-reg_receiver"/>
</dbReference>
<feature type="domain" description="OmpR/PhoB-type" evidence="9">
    <location>
        <begin position="126"/>
        <end position="218"/>
    </location>
</feature>
<keyword evidence="2" id="KW-0902">Two-component regulatory system</keyword>
<dbReference type="GO" id="GO:0005829">
    <property type="term" value="C:cytosol"/>
    <property type="evidence" value="ECO:0007669"/>
    <property type="project" value="TreeGrafter"/>
</dbReference>
<sequence length="219" mass="24901">MLMHVLLVEDDPLLGQVIEIKLQERQYQVDWIQSGSAVLSTVRNLHPDIIILDLNLPDIDGLEILKRLRAENISTPVLILTARHAVEERVNGLDLGADDYLTKPFEMDELEARLRAVQRRLHGRSKEEITFGDIKIDSAARQVFFKGSPIEASRREFDLLVLLLNNTGRVMTRAKIEATLYADDVESNALEVHIHNLRKKLGKELISTVRGVGYYVAER</sequence>
<organism evidence="10 11">
    <name type="scientific">Neptuniibacter caesariensis</name>
    <dbReference type="NCBI Taxonomy" id="207954"/>
    <lineage>
        <taxon>Bacteria</taxon>
        <taxon>Pseudomonadati</taxon>
        <taxon>Pseudomonadota</taxon>
        <taxon>Gammaproteobacteria</taxon>
        <taxon>Oceanospirillales</taxon>
        <taxon>Oceanospirillaceae</taxon>
        <taxon>Neptuniibacter</taxon>
    </lineage>
</organism>
<keyword evidence="5" id="KW-0804">Transcription</keyword>
<evidence type="ECO:0000256" key="7">
    <source>
        <dbReference type="PROSITE-ProRule" id="PRU01091"/>
    </source>
</evidence>
<evidence type="ECO:0000313" key="10">
    <source>
        <dbReference type="EMBL" id="EAR62957.1"/>
    </source>
</evidence>
<evidence type="ECO:0000259" key="9">
    <source>
        <dbReference type="PROSITE" id="PS51755"/>
    </source>
</evidence>
<evidence type="ECO:0000256" key="5">
    <source>
        <dbReference type="ARBA" id="ARBA00023163"/>
    </source>
</evidence>
<dbReference type="Gene3D" id="6.10.250.690">
    <property type="match status" value="1"/>
</dbReference>
<dbReference type="AlphaFoldDB" id="A0A7U8C7F2"/>
<dbReference type="GO" id="GO:0032993">
    <property type="term" value="C:protein-DNA complex"/>
    <property type="evidence" value="ECO:0007669"/>
    <property type="project" value="TreeGrafter"/>
</dbReference>
<keyword evidence="11" id="KW-1185">Reference proteome</keyword>
<dbReference type="Pfam" id="PF00486">
    <property type="entry name" value="Trans_reg_C"/>
    <property type="match status" value="1"/>
</dbReference>
<keyword evidence="3" id="KW-0805">Transcription regulation</keyword>
<dbReference type="FunFam" id="3.40.50.2300:FF:000002">
    <property type="entry name" value="DNA-binding response regulator PhoP"/>
    <property type="match status" value="1"/>
</dbReference>
<dbReference type="Gene3D" id="3.40.50.2300">
    <property type="match status" value="1"/>
</dbReference>
<dbReference type="GO" id="GO:0000156">
    <property type="term" value="F:phosphorelay response regulator activity"/>
    <property type="evidence" value="ECO:0007669"/>
    <property type="project" value="TreeGrafter"/>
</dbReference>
<keyword evidence="4 7" id="KW-0238">DNA-binding</keyword>
<dbReference type="CDD" id="cd00383">
    <property type="entry name" value="trans_reg_C"/>
    <property type="match status" value="1"/>
</dbReference>
<evidence type="ECO:0000256" key="4">
    <source>
        <dbReference type="ARBA" id="ARBA00023125"/>
    </source>
</evidence>